<dbReference type="AlphaFoldDB" id="A0A6A3HKX5"/>
<name>A0A6A3HKX5_9STRA</name>
<dbReference type="EMBL" id="QXFV01004213">
    <property type="protein sequence ID" value="KAE8970976.1"/>
    <property type="molecule type" value="Genomic_DNA"/>
</dbReference>
<evidence type="ECO:0000259" key="2">
    <source>
        <dbReference type="PROSITE" id="PS51253"/>
    </source>
</evidence>
<dbReference type="InterPro" id="IPR050863">
    <property type="entry name" value="CenT-Element_Derived"/>
</dbReference>
<evidence type="ECO:0000313" key="4">
    <source>
        <dbReference type="Proteomes" id="UP000429607"/>
    </source>
</evidence>
<dbReference type="SMART" id="SM00674">
    <property type="entry name" value="CENPB"/>
    <property type="match status" value="1"/>
</dbReference>
<proteinExistence type="predicted"/>
<evidence type="ECO:0000313" key="3">
    <source>
        <dbReference type="EMBL" id="KAE8970976.1"/>
    </source>
</evidence>
<dbReference type="InterPro" id="IPR009057">
    <property type="entry name" value="Homeodomain-like_sf"/>
</dbReference>
<keyword evidence="1" id="KW-0238">DNA-binding</keyword>
<dbReference type="InterPro" id="IPR006600">
    <property type="entry name" value="HTH_CenpB_DNA-bd_dom"/>
</dbReference>
<comment type="caution">
    <text evidence="3">The sequence shown here is derived from an EMBL/GenBank/DDBJ whole genome shotgun (WGS) entry which is preliminary data.</text>
</comment>
<dbReference type="Gene3D" id="1.10.10.60">
    <property type="entry name" value="Homeodomain-like"/>
    <property type="match status" value="1"/>
</dbReference>
<dbReference type="GO" id="GO:0005634">
    <property type="term" value="C:nucleus"/>
    <property type="evidence" value="ECO:0007669"/>
    <property type="project" value="TreeGrafter"/>
</dbReference>
<accession>A0A6A3HKX5</accession>
<organism evidence="3 4">
    <name type="scientific">Phytophthora rubi</name>
    <dbReference type="NCBI Taxonomy" id="129364"/>
    <lineage>
        <taxon>Eukaryota</taxon>
        <taxon>Sar</taxon>
        <taxon>Stramenopiles</taxon>
        <taxon>Oomycota</taxon>
        <taxon>Peronosporomycetes</taxon>
        <taxon>Peronosporales</taxon>
        <taxon>Peronosporaceae</taxon>
        <taxon>Phytophthora</taxon>
    </lineage>
</organism>
<protein>
    <recommendedName>
        <fullName evidence="2">HTH CENPB-type domain-containing protein</fullName>
    </recommendedName>
</protein>
<reference evidence="3 4" key="1">
    <citation type="submission" date="2018-09" db="EMBL/GenBank/DDBJ databases">
        <title>Genomic investigation of the strawberry pathogen Phytophthora fragariae indicates pathogenicity is determined by transcriptional variation in three key races.</title>
        <authorList>
            <person name="Adams T.M."/>
            <person name="Armitage A.D."/>
            <person name="Sobczyk M.K."/>
            <person name="Bates H.J."/>
            <person name="Dunwell J.M."/>
            <person name="Nellist C.F."/>
            <person name="Harrison R.J."/>
        </authorList>
    </citation>
    <scope>NUCLEOTIDE SEQUENCE [LARGE SCALE GENOMIC DNA]</scope>
    <source>
        <strain evidence="3 4">SCRP249</strain>
    </source>
</reference>
<dbReference type="SUPFAM" id="SSF46689">
    <property type="entry name" value="Homeodomain-like"/>
    <property type="match status" value="1"/>
</dbReference>
<dbReference type="PANTHER" id="PTHR19303:SF57">
    <property type="entry name" value="HTH CENPB-TYPE DOMAIN-CONTAINING PROTEIN"/>
    <property type="match status" value="1"/>
</dbReference>
<dbReference type="PROSITE" id="PS51253">
    <property type="entry name" value="HTH_CENPB"/>
    <property type="match status" value="1"/>
</dbReference>
<dbReference type="Proteomes" id="UP000429607">
    <property type="component" value="Unassembled WGS sequence"/>
</dbReference>
<dbReference type="PANTHER" id="PTHR19303">
    <property type="entry name" value="TRANSPOSON"/>
    <property type="match status" value="1"/>
</dbReference>
<dbReference type="Pfam" id="PF03221">
    <property type="entry name" value="HTH_Tnp_Tc5"/>
    <property type="match status" value="1"/>
</dbReference>
<feature type="domain" description="HTH CENPB-type" evidence="2">
    <location>
        <begin position="87"/>
        <end position="159"/>
    </location>
</feature>
<gene>
    <name evidence="3" type="ORF">PR001_g27039</name>
</gene>
<evidence type="ECO:0000256" key="1">
    <source>
        <dbReference type="ARBA" id="ARBA00023125"/>
    </source>
</evidence>
<dbReference type="GO" id="GO:0003677">
    <property type="term" value="F:DNA binding"/>
    <property type="evidence" value="ECO:0007669"/>
    <property type="project" value="UniProtKB-KW"/>
</dbReference>
<sequence length="257" mass="29144">MVRPRITGHGRNRRTYERIAVDYAHKLKVVEYVEKGNDLDDTIDFFYGAVTDKENRAKKKQINKWLKQTVHIREMCSSGRGTHRNLRAVGTGSVLPSDAESDLVLWINSLRKDGAPVSRLMLELQAKEIGKECGLGGKFAASGSWIKRFLRRHRLSLRARTRQGQTTPEDAHEAAKAFRASVLQTIVEKQCVQVFNADQTAVFFEYLPKQTITTRDTKTVWVKCANKEKTRATAMLLADWDGNNVGMHIENQVEGQS</sequence>